<proteinExistence type="predicted"/>
<organism evidence="1 2">
    <name type="scientific">Pistacia integerrima</name>
    <dbReference type="NCBI Taxonomy" id="434235"/>
    <lineage>
        <taxon>Eukaryota</taxon>
        <taxon>Viridiplantae</taxon>
        <taxon>Streptophyta</taxon>
        <taxon>Embryophyta</taxon>
        <taxon>Tracheophyta</taxon>
        <taxon>Spermatophyta</taxon>
        <taxon>Magnoliopsida</taxon>
        <taxon>eudicotyledons</taxon>
        <taxon>Gunneridae</taxon>
        <taxon>Pentapetalae</taxon>
        <taxon>rosids</taxon>
        <taxon>malvids</taxon>
        <taxon>Sapindales</taxon>
        <taxon>Anacardiaceae</taxon>
        <taxon>Pistacia</taxon>
    </lineage>
</organism>
<evidence type="ECO:0000313" key="1">
    <source>
        <dbReference type="EMBL" id="KAJ0035704.1"/>
    </source>
</evidence>
<dbReference type="EMBL" id="CM047742">
    <property type="protein sequence ID" value="KAJ0035704.1"/>
    <property type="molecule type" value="Genomic_DNA"/>
</dbReference>
<gene>
    <name evidence="1" type="ORF">Pint_26367</name>
</gene>
<keyword evidence="2" id="KW-1185">Reference proteome</keyword>
<accession>A0ACC0YHD7</accession>
<comment type="caution">
    <text evidence="1">The sequence shown here is derived from an EMBL/GenBank/DDBJ whole genome shotgun (WGS) entry which is preliminary data.</text>
</comment>
<dbReference type="Proteomes" id="UP001163603">
    <property type="component" value="Chromosome 7"/>
</dbReference>
<evidence type="ECO:0000313" key="2">
    <source>
        <dbReference type="Proteomes" id="UP001163603"/>
    </source>
</evidence>
<name>A0ACC0YHD7_9ROSI</name>
<protein>
    <submittedName>
        <fullName evidence="1">Uncharacterized protein</fullName>
    </submittedName>
</protein>
<reference evidence="2" key="1">
    <citation type="journal article" date="2023" name="G3 (Bethesda)">
        <title>Genome assembly and association tests identify interacting loci associated with vigor, precocity, and sex in interspecific pistachio rootstocks.</title>
        <authorList>
            <person name="Palmer W."/>
            <person name="Jacygrad E."/>
            <person name="Sagayaradj S."/>
            <person name="Cavanaugh K."/>
            <person name="Han R."/>
            <person name="Bertier L."/>
            <person name="Beede B."/>
            <person name="Kafkas S."/>
            <person name="Golino D."/>
            <person name="Preece J."/>
            <person name="Michelmore R."/>
        </authorList>
    </citation>
    <scope>NUCLEOTIDE SEQUENCE [LARGE SCALE GENOMIC DNA]</scope>
</reference>
<sequence>MWPIPQHIINLYGTCGLFQDALHVLDEMPHRDHFSWGSILIAYACLGATRQGKQVRARFVISPFCDNDFVKSSLVDTYAKCGLRDDAHAVFNAIKFKDLGSWNTMLSAYARSGRKNEALEMFERVPDRNLFFWTALISGFVQSSNGTDAFYLFIKIRRQGLI</sequence>